<feature type="transmembrane region" description="Helical" evidence="7">
    <location>
        <begin position="157"/>
        <end position="182"/>
    </location>
</feature>
<evidence type="ECO:0000256" key="7">
    <source>
        <dbReference type="SAM" id="Phobius"/>
    </source>
</evidence>
<gene>
    <name evidence="9" type="ORF">APUU_70158A</name>
</gene>
<feature type="transmembrane region" description="Helical" evidence="7">
    <location>
        <begin position="286"/>
        <end position="305"/>
    </location>
</feature>
<dbReference type="InterPro" id="IPR003663">
    <property type="entry name" value="Sugar/inositol_transpt"/>
</dbReference>
<dbReference type="SUPFAM" id="SSF103473">
    <property type="entry name" value="MFS general substrate transporter"/>
    <property type="match status" value="1"/>
</dbReference>
<evidence type="ECO:0000256" key="3">
    <source>
        <dbReference type="ARBA" id="ARBA00022448"/>
    </source>
</evidence>
<feature type="domain" description="Major facilitator superfamily (MFS) profile" evidence="8">
    <location>
        <begin position="21"/>
        <end position="478"/>
    </location>
</feature>
<dbReference type="InterPro" id="IPR036259">
    <property type="entry name" value="MFS_trans_sf"/>
</dbReference>
<reference evidence="9" key="2">
    <citation type="submission" date="2021-02" db="EMBL/GenBank/DDBJ databases">
        <title>Aspergillus puulaauensis MK2 genome sequence.</title>
        <authorList>
            <person name="Futagami T."/>
            <person name="Mori K."/>
            <person name="Kadooka C."/>
            <person name="Tanaka T."/>
        </authorList>
    </citation>
    <scope>NUCLEOTIDE SEQUENCE</scope>
    <source>
        <strain evidence="9">MK2</strain>
    </source>
</reference>
<feature type="transmembrane region" description="Helical" evidence="7">
    <location>
        <begin position="72"/>
        <end position="93"/>
    </location>
</feature>
<keyword evidence="4 7" id="KW-0812">Transmembrane</keyword>
<comment type="subcellular location">
    <subcellularLocation>
        <location evidence="1">Membrane</location>
        <topology evidence="1">Multi-pass membrane protein</topology>
    </subcellularLocation>
</comment>
<proteinExistence type="inferred from homology"/>
<evidence type="ECO:0000259" key="8">
    <source>
        <dbReference type="PROSITE" id="PS50850"/>
    </source>
</evidence>
<dbReference type="PROSITE" id="PS50850">
    <property type="entry name" value="MFS"/>
    <property type="match status" value="1"/>
</dbReference>
<evidence type="ECO:0000256" key="6">
    <source>
        <dbReference type="ARBA" id="ARBA00023136"/>
    </source>
</evidence>
<dbReference type="RefSeq" id="XP_041560774.1">
    <property type="nucleotide sequence ID" value="XM_041695000.1"/>
</dbReference>
<evidence type="ECO:0000256" key="1">
    <source>
        <dbReference type="ARBA" id="ARBA00004141"/>
    </source>
</evidence>
<dbReference type="PANTHER" id="PTHR48022:SF11">
    <property type="entry name" value="MONOSACCHARIDE TRANSPORTER (HXT8), PUTATIVE (AFU_ORTHOLOGUE AFUA_2G08120)-RELATED"/>
    <property type="match status" value="1"/>
</dbReference>
<keyword evidence="10" id="KW-1185">Reference proteome</keyword>
<dbReference type="Pfam" id="PF00083">
    <property type="entry name" value="Sugar_tr"/>
    <property type="match status" value="1"/>
</dbReference>
<dbReference type="InterPro" id="IPR050360">
    <property type="entry name" value="MFS_Sugar_Transporters"/>
</dbReference>
<keyword evidence="6 7" id="KW-0472">Membrane</keyword>
<feature type="transmembrane region" description="Helical" evidence="7">
    <location>
        <begin position="16"/>
        <end position="36"/>
    </location>
</feature>
<evidence type="ECO:0000256" key="5">
    <source>
        <dbReference type="ARBA" id="ARBA00022989"/>
    </source>
</evidence>
<protein>
    <recommendedName>
        <fullName evidence="8">Major facilitator superfamily (MFS) profile domain-containing protein</fullName>
    </recommendedName>
</protein>
<feature type="transmembrane region" description="Helical" evidence="7">
    <location>
        <begin position="125"/>
        <end position="145"/>
    </location>
</feature>
<dbReference type="KEGG" id="apuu:APUU_70158A"/>
<dbReference type="EMBL" id="AP024449">
    <property type="protein sequence ID" value="BCS28588.1"/>
    <property type="molecule type" value="Genomic_DNA"/>
</dbReference>
<dbReference type="GO" id="GO:0016020">
    <property type="term" value="C:membrane"/>
    <property type="evidence" value="ECO:0007669"/>
    <property type="project" value="UniProtKB-SubCell"/>
</dbReference>
<organism evidence="9 10">
    <name type="scientific">Aspergillus puulaauensis</name>
    <dbReference type="NCBI Taxonomy" id="1220207"/>
    <lineage>
        <taxon>Eukaryota</taxon>
        <taxon>Fungi</taxon>
        <taxon>Dikarya</taxon>
        <taxon>Ascomycota</taxon>
        <taxon>Pezizomycotina</taxon>
        <taxon>Eurotiomycetes</taxon>
        <taxon>Eurotiomycetidae</taxon>
        <taxon>Eurotiales</taxon>
        <taxon>Aspergillaceae</taxon>
        <taxon>Aspergillus</taxon>
    </lineage>
</organism>
<dbReference type="Gene3D" id="1.20.1250.20">
    <property type="entry name" value="MFS general substrate transporter like domains"/>
    <property type="match status" value="1"/>
</dbReference>
<feature type="transmembrane region" description="Helical" evidence="7">
    <location>
        <begin position="357"/>
        <end position="379"/>
    </location>
</feature>
<dbReference type="PRINTS" id="PR00171">
    <property type="entry name" value="SUGRTRNSPORT"/>
</dbReference>
<evidence type="ECO:0000313" key="10">
    <source>
        <dbReference type="Proteomes" id="UP000654913"/>
    </source>
</evidence>
<sequence length="534" mass="58645">MPTSNAKKAPESRVSLFNLAVVLALCLGSLTYGYTFSITSTTLGQPGWYEYFGLTSVETEALYAFTKRIEGAMNGLFCAGGFFGALFVGWSSNSVGRKGSLWIASPIAIVGGALQAGATHIAMFLAGRFIGGVAVGILVVLIPLFQSEIAPPATRGFLVSQHGVVIVLGYSLAAWTGFACYFSENLGFQWRYPLAEQCLWPVGLLLLTPWIPESPRWLIMNDRPEEAWEIIRKLHGLYREEATSELSAFAREEFHQMRQQVTADKITAASETFSCLFTKPSYRKRMICAFFTMFAAESTGILVVYNYSVLLYQGLGFGNTMSLLLAAIYVSVACVGNYGKIELLSKGILKGTISPEIVIGLSGCMVSLICEAALAARFAGGQNEAGLRAGVFFMFLFITFYGCCIDATTFVYCSEIFPSHIRSYGNAWALSVLFLTAMVYLEAAPTAFAVIEWRYYLVFIVLTFFNTAFVWFFFPETKGLSLEEIGELFGDEVAVQLTRLTMEERDMLDHNILSVKDDVTTSHVENSEPACGSA</sequence>
<feature type="transmembrane region" description="Helical" evidence="7">
    <location>
        <begin position="391"/>
        <end position="412"/>
    </location>
</feature>
<feature type="transmembrane region" description="Helical" evidence="7">
    <location>
        <begin position="99"/>
        <end position="118"/>
    </location>
</feature>
<dbReference type="InterPro" id="IPR020846">
    <property type="entry name" value="MFS_dom"/>
</dbReference>
<reference evidence="9" key="1">
    <citation type="submission" date="2021-01" db="EMBL/GenBank/DDBJ databases">
        <authorList>
            <consortium name="Aspergillus puulaauensis MK2 genome sequencing consortium"/>
            <person name="Kazuki M."/>
            <person name="Futagami T."/>
        </authorList>
    </citation>
    <scope>NUCLEOTIDE SEQUENCE</scope>
    <source>
        <strain evidence="9">MK2</strain>
    </source>
</reference>
<feature type="transmembrane region" description="Helical" evidence="7">
    <location>
        <begin position="453"/>
        <end position="474"/>
    </location>
</feature>
<feature type="transmembrane region" description="Helical" evidence="7">
    <location>
        <begin position="317"/>
        <end position="336"/>
    </location>
</feature>
<evidence type="ECO:0000256" key="4">
    <source>
        <dbReference type="ARBA" id="ARBA00022692"/>
    </source>
</evidence>
<dbReference type="AlphaFoldDB" id="A0A7R7XX68"/>
<dbReference type="InterPro" id="IPR005828">
    <property type="entry name" value="MFS_sugar_transport-like"/>
</dbReference>
<evidence type="ECO:0000313" key="9">
    <source>
        <dbReference type="EMBL" id="BCS28588.1"/>
    </source>
</evidence>
<dbReference type="PROSITE" id="PS00217">
    <property type="entry name" value="SUGAR_TRANSPORT_2"/>
    <property type="match status" value="1"/>
</dbReference>
<name>A0A7R7XX68_9EURO</name>
<dbReference type="OrthoDB" id="6612291at2759"/>
<dbReference type="GeneID" id="64978585"/>
<feature type="transmembrane region" description="Helical" evidence="7">
    <location>
        <begin position="424"/>
        <end position="441"/>
    </location>
</feature>
<dbReference type="PANTHER" id="PTHR48022">
    <property type="entry name" value="PLASTIDIC GLUCOSE TRANSPORTER 4"/>
    <property type="match status" value="1"/>
</dbReference>
<keyword evidence="3" id="KW-0813">Transport</keyword>
<comment type="similarity">
    <text evidence="2">Belongs to the major facilitator superfamily. Sugar transporter (TC 2.A.1.1) family.</text>
</comment>
<dbReference type="Proteomes" id="UP000654913">
    <property type="component" value="Chromosome 7"/>
</dbReference>
<keyword evidence="5 7" id="KW-1133">Transmembrane helix</keyword>
<dbReference type="GO" id="GO:0005351">
    <property type="term" value="F:carbohydrate:proton symporter activity"/>
    <property type="evidence" value="ECO:0007669"/>
    <property type="project" value="TreeGrafter"/>
</dbReference>
<accession>A0A7R7XX68</accession>
<dbReference type="InterPro" id="IPR005829">
    <property type="entry name" value="Sugar_transporter_CS"/>
</dbReference>
<evidence type="ECO:0000256" key="2">
    <source>
        <dbReference type="ARBA" id="ARBA00010992"/>
    </source>
</evidence>